<dbReference type="AlphaFoldDB" id="A0A9Q1LC02"/>
<dbReference type="InterPro" id="IPR045239">
    <property type="entry name" value="bHLH95_bHLH"/>
</dbReference>
<keyword evidence="5" id="KW-0804">Transcription</keyword>
<proteinExistence type="predicted"/>
<evidence type="ECO:0000256" key="5">
    <source>
        <dbReference type="ARBA" id="ARBA00023163"/>
    </source>
</evidence>
<dbReference type="GO" id="GO:0000978">
    <property type="term" value="F:RNA polymerase II cis-regulatory region sequence-specific DNA binding"/>
    <property type="evidence" value="ECO:0007669"/>
    <property type="project" value="TreeGrafter"/>
</dbReference>
<evidence type="ECO:0000256" key="2">
    <source>
        <dbReference type="ARBA" id="ARBA00011738"/>
    </source>
</evidence>
<dbReference type="SUPFAM" id="SSF47459">
    <property type="entry name" value="HLH, helix-loop-helix DNA-binding domain"/>
    <property type="match status" value="1"/>
</dbReference>
<evidence type="ECO:0000313" key="10">
    <source>
        <dbReference type="Proteomes" id="UP001152561"/>
    </source>
</evidence>
<keyword evidence="3" id="KW-0805">Transcription regulation</keyword>
<evidence type="ECO:0000256" key="7">
    <source>
        <dbReference type="SAM" id="MobiDB-lite"/>
    </source>
</evidence>
<dbReference type="PANTHER" id="PTHR16223:SF238">
    <property type="entry name" value="TRANSCRIPTION FACTOR BHLH114"/>
    <property type="match status" value="1"/>
</dbReference>
<accession>A0A9Q1LC02</accession>
<dbReference type="OrthoDB" id="673975at2759"/>
<comment type="caution">
    <text evidence="9">The sequence shown here is derived from an EMBL/GenBank/DDBJ whole genome shotgun (WGS) entry which is preliminary data.</text>
</comment>
<dbReference type="GO" id="GO:0000981">
    <property type="term" value="F:DNA-binding transcription factor activity, RNA polymerase II-specific"/>
    <property type="evidence" value="ECO:0007669"/>
    <property type="project" value="TreeGrafter"/>
</dbReference>
<dbReference type="InterPro" id="IPR045843">
    <property type="entry name" value="IND-like"/>
</dbReference>
<evidence type="ECO:0000256" key="4">
    <source>
        <dbReference type="ARBA" id="ARBA00023125"/>
    </source>
</evidence>
<organism evidence="9 10">
    <name type="scientific">Anisodus acutangulus</name>
    <dbReference type="NCBI Taxonomy" id="402998"/>
    <lineage>
        <taxon>Eukaryota</taxon>
        <taxon>Viridiplantae</taxon>
        <taxon>Streptophyta</taxon>
        <taxon>Embryophyta</taxon>
        <taxon>Tracheophyta</taxon>
        <taxon>Spermatophyta</taxon>
        <taxon>Magnoliopsida</taxon>
        <taxon>eudicotyledons</taxon>
        <taxon>Gunneridae</taxon>
        <taxon>Pentapetalae</taxon>
        <taxon>asterids</taxon>
        <taxon>lamiids</taxon>
        <taxon>Solanales</taxon>
        <taxon>Solanaceae</taxon>
        <taxon>Solanoideae</taxon>
        <taxon>Hyoscyameae</taxon>
        <taxon>Anisodus</taxon>
    </lineage>
</organism>
<dbReference type="PROSITE" id="PS50888">
    <property type="entry name" value="BHLH"/>
    <property type="match status" value="1"/>
</dbReference>
<name>A0A9Q1LC02_9SOLA</name>
<evidence type="ECO:0000256" key="6">
    <source>
        <dbReference type="ARBA" id="ARBA00023242"/>
    </source>
</evidence>
<protein>
    <recommendedName>
        <fullName evidence="8">BHLH domain-containing protein</fullName>
    </recommendedName>
</protein>
<dbReference type="FunFam" id="4.10.280.10:FF:000032">
    <property type="entry name" value="Transcription factor bHLH123 family"/>
    <property type="match status" value="1"/>
</dbReference>
<dbReference type="GO" id="GO:0005634">
    <property type="term" value="C:nucleus"/>
    <property type="evidence" value="ECO:0007669"/>
    <property type="project" value="UniProtKB-SubCell"/>
</dbReference>
<comment type="subunit">
    <text evidence="2">Homodimer.</text>
</comment>
<dbReference type="GO" id="GO:0046983">
    <property type="term" value="F:protein dimerization activity"/>
    <property type="evidence" value="ECO:0007669"/>
    <property type="project" value="InterPro"/>
</dbReference>
<keyword evidence="10" id="KW-1185">Reference proteome</keyword>
<comment type="subcellular location">
    <subcellularLocation>
        <location evidence="1">Nucleus</location>
    </subcellularLocation>
</comment>
<dbReference type="PANTHER" id="PTHR16223">
    <property type="entry name" value="TRANSCRIPTION FACTOR BHLH83-RELATED"/>
    <property type="match status" value="1"/>
</dbReference>
<reference evidence="10" key="1">
    <citation type="journal article" date="2023" name="Proc. Natl. Acad. Sci. U.S.A.">
        <title>Genomic and structural basis for evolution of tropane alkaloid biosynthesis.</title>
        <authorList>
            <person name="Wanga Y.-J."/>
            <person name="Taina T."/>
            <person name="Yua J.-Y."/>
            <person name="Lia J."/>
            <person name="Xua B."/>
            <person name="Chenc J."/>
            <person name="D'Auriad J.C."/>
            <person name="Huanga J.-P."/>
            <person name="Huanga S.-X."/>
        </authorList>
    </citation>
    <scope>NUCLEOTIDE SEQUENCE [LARGE SCALE GENOMIC DNA]</scope>
    <source>
        <strain evidence="10">cv. KIB-2019</strain>
    </source>
</reference>
<evidence type="ECO:0000256" key="1">
    <source>
        <dbReference type="ARBA" id="ARBA00004123"/>
    </source>
</evidence>
<keyword evidence="6" id="KW-0539">Nucleus</keyword>
<feature type="domain" description="BHLH" evidence="8">
    <location>
        <begin position="253"/>
        <end position="302"/>
    </location>
</feature>
<gene>
    <name evidence="9" type="ORF">K7X08_027010</name>
</gene>
<keyword evidence="4" id="KW-0238">DNA-binding</keyword>
<dbReference type="Proteomes" id="UP001152561">
    <property type="component" value="Unassembled WGS sequence"/>
</dbReference>
<dbReference type="Gene3D" id="4.10.280.10">
    <property type="entry name" value="Helix-loop-helix DNA-binding domain"/>
    <property type="match status" value="1"/>
</dbReference>
<evidence type="ECO:0000313" key="9">
    <source>
        <dbReference type="EMBL" id="KAJ8531576.1"/>
    </source>
</evidence>
<evidence type="ECO:0000259" key="8">
    <source>
        <dbReference type="PROSITE" id="PS50888"/>
    </source>
</evidence>
<dbReference type="EMBL" id="JAJAGQ010000021">
    <property type="protein sequence ID" value="KAJ8531576.1"/>
    <property type="molecule type" value="Genomic_DNA"/>
</dbReference>
<sequence>MADEYFQAGVYGESWLINSTKSSFNLSSPCASSIYDPIGQYFAWPSEFLDMKSRSSDDYSSSDDSMVLQELPKNHNLSMDSTLQILGTIGTSSSPSSASPDWNQSLHEKLDNSYPSMLQEDFNSNLNCPKLKRNFSSITEDNSSSNSIIKPMDQDFTYNYSDLLQTLFDSTDPHQEQPQQSLFTNNNQLINCATSSTNFGQNLNDFVPSLPTPLLKPSLAKQTHPKSNIGESKSSSLTKNKTNEEPAYKRQRIETPSPLPTFKVRKDKLGDRITALQQLVSPFGKTDTASVLQEAIEYINFLHDQVNVLSTPYMKNGSTPQRQQVKELQEGLKQDLRSRGLCLVPISSTLPVAAETTIDFWTPTFGATFR</sequence>
<feature type="compositionally biased region" description="Basic and acidic residues" evidence="7">
    <location>
        <begin position="241"/>
        <end position="253"/>
    </location>
</feature>
<dbReference type="InterPro" id="IPR036638">
    <property type="entry name" value="HLH_DNA-bd_sf"/>
</dbReference>
<dbReference type="CDD" id="cd11393">
    <property type="entry name" value="bHLH_AtbHLH_like"/>
    <property type="match status" value="1"/>
</dbReference>
<evidence type="ECO:0000256" key="3">
    <source>
        <dbReference type="ARBA" id="ARBA00023015"/>
    </source>
</evidence>
<feature type="region of interest" description="Disordered" evidence="7">
    <location>
        <begin position="214"/>
        <end position="262"/>
    </location>
</feature>
<dbReference type="InterPro" id="IPR011598">
    <property type="entry name" value="bHLH_dom"/>
</dbReference>